<keyword evidence="3" id="KW-1185">Reference proteome</keyword>
<organism evidence="2 3">
    <name type="scientific">Limosa lapponica baueri</name>
    <dbReference type="NCBI Taxonomy" id="1758121"/>
    <lineage>
        <taxon>Eukaryota</taxon>
        <taxon>Metazoa</taxon>
        <taxon>Chordata</taxon>
        <taxon>Craniata</taxon>
        <taxon>Vertebrata</taxon>
        <taxon>Euteleostomi</taxon>
        <taxon>Archelosauria</taxon>
        <taxon>Archosauria</taxon>
        <taxon>Dinosauria</taxon>
        <taxon>Saurischia</taxon>
        <taxon>Theropoda</taxon>
        <taxon>Coelurosauria</taxon>
        <taxon>Aves</taxon>
        <taxon>Neognathae</taxon>
        <taxon>Neoaves</taxon>
        <taxon>Charadriiformes</taxon>
        <taxon>Scolopacidae</taxon>
        <taxon>Limosa</taxon>
    </lineage>
</organism>
<protein>
    <submittedName>
        <fullName evidence="2">Uncharacterized protein</fullName>
    </submittedName>
</protein>
<name>A0A2I0TX53_LIMLA</name>
<evidence type="ECO:0000256" key="1">
    <source>
        <dbReference type="SAM" id="MobiDB-lite"/>
    </source>
</evidence>
<sequence>MTTSVMIPDLGGKHTKGGEGGHLKHPLKPPFWAMESCTDQEQLLQLESDGHGVGSKSTDTSVELLWSSSVPQGKGSRPLEVAYKWMRGAGCQLNRTPKEMCKVGYCVQFWAPQYRKDNTMREQVQQRATKMIKDV</sequence>
<evidence type="ECO:0000313" key="3">
    <source>
        <dbReference type="Proteomes" id="UP000233556"/>
    </source>
</evidence>
<accession>A0A2I0TX53</accession>
<gene>
    <name evidence="2" type="ORF">llap_11310</name>
</gene>
<dbReference type="AlphaFoldDB" id="A0A2I0TX53"/>
<reference evidence="3" key="1">
    <citation type="submission" date="2017-11" db="EMBL/GenBank/DDBJ databases">
        <authorList>
            <person name="Lima N.C."/>
            <person name="Parody-Merino A.M."/>
            <person name="Battley P.F."/>
            <person name="Fidler A.E."/>
            <person name="Prosdocimi F."/>
        </authorList>
    </citation>
    <scope>NUCLEOTIDE SEQUENCE [LARGE SCALE GENOMIC DNA]</scope>
</reference>
<dbReference type="Proteomes" id="UP000233556">
    <property type="component" value="Unassembled WGS sequence"/>
</dbReference>
<feature type="region of interest" description="Disordered" evidence="1">
    <location>
        <begin position="1"/>
        <end position="22"/>
    </location>
</feature>
<reference evidence="3" key="2">
    <citation type="submission" date="2017-12" db="EMBL/GenBank/DDBJ databases">
        <title>Genome sequence of the Bar-tailed Godwit (Limosa lapponica baueri).</title>
        <authorList>
            <person name="Lima N.C.B."/>
            <person name="Parody-Merino A.M."/>
            <person name="Battley P.F."/>
            <person name="Fidler A.E."/>
            <person name="Prosdocimi F."/>
        </authorList>
    </citation>
    <scope>NUCLEOTIDE SEQUENCE [LARGE SCALE GENOMIC DNA]</scope>
</reference>
<dbReference type="EMBL" id="KZ506758">
    <property type="protein sequence ID" value="PKU38387.1"/>
    <property type="molecule type" value="Genomic_DNA"/>
</dbReference>
<proteinExistence type="predicted"/>
<evidence type="ECO:0000313" key="2">
    <source>
        <dbReference type="EMBL" id="PKU38387.1"/>
    </source>
</evidence>